<organism evidence="2 3">
    <name type="scientific">Ceratodon purpureus</name>
    <name type="common">Fire moss</name>
    <name type="synonym">Dicranum purpureum</name>
    <dbReference type="NCBI Taxonomy" id="3225"/>
    <lineage>
        <taxon>Eukaryota</taxon>
        <taxon>Viridiplantae</taxon>
        <taxon>Streptophyta</taxon>
        <taxon>Embryophyta</taxon>
        <taxon>Bryophyta</taxon>
        <taxon>Bryophytina</taxon>
        <taxon>Bryopsida</taxon>
        <taxon>Dicranidae</taxon>
        <taxon>Pseudoditrichales</taxon>
        <taxon>Ditrichaceae</taxon>
        <taxon>Ceratodon</taxon>
    </lineage>
</organism>
<evidence type="ECO:0000313" key="3">
    <source>
        <dbReference type="Proteomes" id="UP000822688"/>
    </source>
</evidence>
<dbReference type="Pfam" id="PF01698">
    <property type="entry name" value="SAM_LFY"/>
    <property type="match status" value="1"/>
</dbReference>
<dbReference type="InterPro" id="IPR052980">
    <property type="entry name" value="Crinkler_effector"/>
</dbReference>
<dbReference type="Proteomes" id="UP000822688">
    <property type="component" value="Chromosome 9"/>
</dbReference>
<evidence type="ECO:0000313" key="2">
    <source>
        <dbReference type="EMBL" id="KAG0562164.1"/>
    </source>
</evidence>
<sequence length="416" mass="46954">MFCCCQSSMMASIDLDTFFEGFGLRPETVRKIKETGFTATTLISNIDELPSLLEAINRHHQLTLAEEWGIKGAAKKWLRGEGSPSKRRRVETPPHWQAFVQSAAKHYKEWEDSAMKNGKNGKTDAEKDSAMKFLTVSGDPFVNFSKGYLLGIRECYRDLKKILEDSKAGDCFVVLGTSGIGKSCYSVFWVCHLVANKEKVVWKLHSKFNLLDFSGEAAKFDGQLGEYDPKIQEVFRDGDAWLILDGGQKGSIDCDCHILVPCSDSQQNYTEFSKLQRVTKLYLPVWEEEEISQFLDAFEKHRTEYQHMCVPSKKEAIENYAVLGGVARHVLCSSNTGARLTELREALSKIDVAYCLKMLKNDFDALSNTRDVLVHMTCGPNTVGPHGKYGTRQFKFASSEVKSQVIAAFDRRWNIS</sequence>
<name>A0A8T0GVJ8_CERPU</name>
<keyword evidence="3" id="KW-1185">Reference proteome</keyword>
<gene>
    <name evidence="2" type="ORF">KC19_9G122900</name>
</gene>
<accession>A0A8T0GVJ8</accession>
<reference evidence="2" key="1">
    <citation type="submission" date="2020-06" db="EMBL/GenBank/DDBJ databases">
        <title>WGS assembly of Ceratodon purpureus strain R40.</title>
        <authorList>
            <person name="Carey S.B."/>
            <person name="Jenkins J."/>
            <person name="Shu S."/>
            <person name="Lovell J.T."/>
            <person name="Sreedasyam A."/>
            <person name="Maumus F."/>
            <person name="Tiley G.P."/>
            <person name="Fernandez-Pozo N."/>
            <person name="Barry K."/>
            <person name="Chen C."/>
            <person name="Wang M."/>
            <person name="Lipzen A."/>
            <person name="Daum C."/>
            <person name="Saski C.A."/>
            <person name="Payton A.C."/>
            <person name="Mcbreen J.C."/>
            <person name="Conrad R.E."/>
            <person name="Kollar L.M."/>
            <person name="Olsson S."/>
            <person name="Huttunen S."/>
            <person name="Landis J.B."/>
            <person name="Wickett N.J."/>
            <person name="Johnson M.G."/>
            <person name="Rensing S.A."/>
            <person name="Grimwood J."/>
            <person name="Schmutz J."/>
            <person name="Mcdaniel S.F."/>
        </authorList>
    </citation>
    <scope>NUCLEOTIDE SEQUENCE</scope>
    <source>
        <strain evidence="2">R40</strain>
    </source>
</reference>
<dbReference type="AlphaFoldDB" id="A0A8T0GVJ8"/>
<feature type="domain" description="Floricaula/Leafy protein SAM" evidence="1">
    <location>
        <begin position="14"/>
        <end position="74"/>
    </location>
</feature>
<protein>
    <recommendedName>
        <fullName evidence="1">Floricaula/Leafy protein SAM domain-containing protein</fullName>
    </recommendedName>
</protein>
<proteinExistence type="predicted"/>
<dbReference type="PANTHER" id="PTHR33129:SF1">
    <property type="entry name" value="ATP-BINDING PROTEIN"/>
    <property type="match status" value="1"/>
</dbReference>
<dbReference type="EMBL" id="CM026430">
    <property type="protein sequence ID" value="KAG0562164.1"/>
    <property type="molecule type" value="Genomic_DNA"/>
</dbReference>
<dbReference type="InterPro" id="IPR035079">
    <property type="entry name" value="LFY_SAM"/>
</dbReference>
<evidence type="ECO:0000259" key="1">
    <source>
        <dbReference type="Pfam" id="PF01698"/>
    </source>
</evidence>
<dbReference type="PANTHER" id="PTHR33129">
    <property type="entry name" value="PROTEIN KINASE DOMAIN-CONTAINING PROTEIN-RELATED"/>
    <property type="match status" value="1"/>
</dbReference>
<comment type="caution">
    <text evidence="2">The sequence shown here is derived from an EMBL/GenBank/DDBJ whole genome shotgun (WGS) entry which is preliminary data.</text>
</comment>